<sequence length="321" mass="35002">MNVGGVSFLRAQRGGARYLCSWSASPTAAAAAAWHRHGGGFWLHKARGQHLLTNPRVLDAIVAHAALRSARSTPSQPLAAGLGLGHKLTVTTGDSMAIELPKFDICVASIPYGISSPLTAKLLIGSHRFRARFARRLMGTPGHGERNLLATNARLVADVRLLMDVSRPEFSSLVEIRPKQTRPKEFAAGVELHEWLAFTRACTGQHKLQRQHQPPPKKKKSKKKRKTLGVLFNEDGGVVVVGNNEDDRDGDVGVASGFSREEVVAFKERIAGALRSAALAGKTASQLPNDELLRLLRLFIHWGIRFGRGVENIKFLTQIGK</sequence>
<keyword evidence="1 5" id="KW-0489">Methyltransferase</keyword>
<keyword evidence="3 5" id="KW-0949">S-adenosyl-L-methionine</keyword>
<protein>
    <recommendedName>
        <fullName evidence="5">rRNA adenine N(6)-methyltransferase</fullName>
        <ecNumber evidence="5">2.1.1.-</ecNumber>
    </recommendedName>
</protein>
<dbReference type="InterPro" id="IPR020598">
    <property type="entry name" value="rRNA_Ade_methylase_Trfase_N"/>
</dbReference>
<reference evidence="8" key="1">
    <citation type="journal article" date="2005" name="PLoS Biol.">
        <title>The genomes of Oryza sativa: a history of duplications.</title>
        <authorList>
            <person name="Yu J."/>
            <person name="Wang J."/>
            <person name="Lin W."/>
            <person name="Li S."/>
            <person name="Li H."/>
            <person name="Zhou J."/>
            <person name="Ni P."/>
            <person name="Dong W."/>
            <person name="Hu S."/>
            <person name="Zeng C."/>
            <person name="Zhang J."/>
            <person name="Zhang Y."/>
            <person name="Li R."/>
            <person name="Xu Z."/>
            <person name="Li S."/>
            <person name="Li X."/>
            <person name="Zheng H."/>
            <person name="Cong L."/>
            <person name="Lin L."/>
            <person name="Yin J."/>
            <person name="Geng J."/>
            <person name="Li G."/>
            <person name="Shi J."/>
            <person name="Liu J."/>
            <person name="Lv H."/>
            <person name="Li J."/>
            <person name="Wang J."/>
            <person name="Deng Y."/>
            <person name="Ran L."/>
            <person name="Shi X."/>
            <person name="Wang X."/>
            <person name="Wu Q."/>
            <person name="Li C."/>
            <person name="Ren X."/>
            <person name="Wang J."/>
            <person name="Wang X."/>
            <person name="Li D."/>
            <person name="Liu D."/>
            <person name="Zhang X."/>
            <person name="Ji Z."/>
            <person name="Zhao W."/>
            <person name="Sun Y."/>
            <person name="Zhang Z."/>
            <person name="Bao J."/>
            <person name="Han Y."/>
            <person name="Dong L."/>
            <person name="Ji J."/>
            <person name="Chen P."/>
            <person name="Wu S."/>
            <person name="Liu J."/>
            <person name="Xiao Y."/>
            <person name="Bu D."/>
            <person name="Tan J."/>
            <person name="Yang L."/>
            <person name="Ye C."/>
            <person name="Zhang J."/>
            <person name="Xu J."/>
            <person name="Zhou Y."/>
            <person name="Yu Y."/>
            <person name="Zhang B."/>
            <person name="Zhuang S."/>
            <person name="Wei H."/>
            <person name="Liu B."/>
            <person name="Lei M."/>
            <person name="Yu H."/>
            <person name="Li Y."/>
            <person name="Xu H."/>
            <person name="Wei S."/>
            <person name="He X."/>
            <person name="Fang L."/>
            <person name="Zhang Z."/>
            <person name="Zhang Y."/>
            <person name="Huang X."/>
            <person name="Su Z."/>
            <person name="Tong W."/>
            <person name="Li J."/>
            <person name="Tong Z."/>
            <person name="Li S."/>
            <person name="Ye J."/>
            <person name="Wang L."/>
            <person name="Fang L."/>
            <person name="Lei T."/>
            <person name="Chen C."/>
            <person name="Chen H."/>
            <person name="Xu Z."/>
            <person name="Li H."/>
            <person name="Huang H."/>
            <person name="Zhang F."/>
            <person name="Xu H."/>
            <person name="Li N."/>
            <person name="Zhao C."/>
            <person name="Li S."/>
            <person name="Dong L."/>
            <person name="Huang Y."/>
            <person name="Li L."/>
            <person name="Xi Y."/>
            <person name="Qi Q."/>
            <person name="Li W."/>
            <person name="Zhang B."/>
            <person name="Hu W."/>
            <person name="Zhang Y."/>
            <person name="Tian X."/>
            <person name="Jiao Y."/>
            <person name="Liang X."/>
            <person name="Jin J."/>
            <person name="Gao L."/>
            <person name="Zheng W."/>
            <person name="Hao B."/>
            <person name="Liu S."/>
            <person name="Wang W."/>
            <person name="Yuan L."/>
            <person name="Cao M."/>
            <person name="McDermott J."/>
            <person name="Samudrala R."/>
            <person name="Wang J."/>
            <person name="Wong G.K."/>
            <person name="Yang H."/>
        </authorList>
    </citation>
    <scope>NUCLEOTIDE SEQUENCE [LARGE SCALE GENOMIC DNA]</scope>
</reference>
<reference evidence="8" key="2">
    <citation type="submission" date="2008-12" db="EMBL/GenBank/DDBJ databases">
        <title>Improved gene annotation of the rice (Oryza sativa) genomes.</title>
        <authorList>
            <person name="Wang J."/>
            <person name="Li R."/>
            <person name="Fan W."/>
            <person name="Huang Q."/>
            <person name="Zhang J."/>
            <person name="Zhou Y."/>
            <person name="Hu Y."/>
            <person name="Zi S."/>
            <person name="Li J."/>
            <person name="Ni P."/>
            <person name="Zheng H."/>
            <person name="Zhang Y."/>
            <person name="Zhao M."/>
            <person name="Hao Q."/>
            <person name="McDermott J."/>
            <person name="Samudrala R."/>
            <person name="Kristiansen K."/>
            <person name="Wong G.K.-S."/>
        </authorList>
    </citation>
    <scope>NUCLEOTIDE SEQUENCE</scope>
</reference>
<evidence type="ECO:0000256" key="1">
    <source>
        <dbReference type="ARBA" id="ARBA00022603"/>
    </source>
</evidence>
<evidence type="ECO:0000259" key="7">
    <source>
        <dbReference type="SMART" id="SM00650"/>
    </source>
</evidence>
<dbReference type="SUPFAM" id="SSF53335">
    <property type="entry name" value="S-adenosyl-L-methionine-dependent methyltransferases"/>
    <property type="match status" value="1"/>
</dbReference>
<feature type="domain" description="Ribosomal RNA adenine methylase transferase N-terminal" evidence="7">
    <location>
        <begin position="57"/>
        <end position="180"/>
    </location>
</feature>
<dbReference type="PANTHER" id="PTHR11727:SF12">
    <property type="entry name" value="RIBOSOMAL RNA SMALL SUBUNIT METHYLTRANSFERASE, MITOCHONDRIAL"/>
    <property type="match status" value="1"/>
</dbReference>
<dbReference type="GO" id="GO:0003723">
    <property type="term" value="F:RNA binding"/>
    <property type="evidence" value="ECO:0007669"/>
    <property type="project" value="UniProtKB-KW"/>
</dbReference>
<evidence type="ECO:0000256" key="3">
    <source>
        <dbReference type="ARBA" id="ARBA00022691"/>
    </source>
</evidence>
<dbReference type="Pfam" id="PF00398">
    <property type="entry name" value="RrnaAD"/>
    <property type="match status" value="1"/>
</dbReference>
<keyword evidence="4" id="KW-0694">RNA-binding</keyword>
<dbReference type="GO" id="GO:0000179">
    <property type="term" value="F:rRNA (adenine-N6,N6-)-dimethyltransferase activity"/>
    <property type="evidence" value="ECO:0007669"/>
    <property type="project" value="InterPro"/>
</dbReference>
<feature type="compositionally biased region" description="Basic residues" evidence="6">
    <location>
        <begin position="207"/>
        <end position="226"/>
    </location>
</feature>
<evidence type="ECO:0000256" key="6">
    <source>
        <dbReference type="SAM" id="MobiDB-lite"/>
    </source>
</evidence>
<dbReference type="SMART" id="SM00650">
    <property type="entry name" value="rADc"/>
    <property type="match status" value="1"/>
</dbReference>
<accession>B9EWQ7</accession>
<dbReference type="AlphaFoldDB" id="B9EWQ7"/>
<evidence type="ECO:0000256" key="4">
    <source>
        <dbReference type="ARBA" id="ARBA00022884"/>
    </source>
</evidence>
<evidence type="ECO:0000256" key="5">
    <source>
        <dbReference type="RuleBase" id="RU362106"/>
    </source>
</evidence>
<dbReference type="Proteomes" id="UP000007752">
    <property type="component" value="Chromosome 1"/>
</dbReference>
<dbReference type="EC" id="2.1.1.-" evidence="5"/>
<comment type="similarity">
    <text evidence="5">Belongs to the class I-like SAM-binding methyltransferase superfamily. rRNA adenine N(6)-methyltransferase family.</text>
</comment>
<dbReference type="Gene3D" id="3.40.50.150">
    <property type="entry name" value="Vaccinia Virus protein VP39"/>
    <property type="match status" value="1"/>
</dbReference>
<evidence type="ECO:0000256" key="2">
    <source>
        <dbReference type="ARBA" id="ARBA00022679"/>
    </source>
</evidence>
<keyword evidence="2 5" id="KW-0808">Transferase</keyword>
<proteinExistence type="inferred from homology"/>
<dbReference type="Gene3D" id="1.10.8.480">
    <property type="match status" value="1"/>
</dbReference>
<name>B9EWQ7_ORYSJ</name>
<dbReference type="InterPro" id="IPR001737">
    <property type="entry name" value="KsgA/Erm"/>
</dbReference>
<evidence type="ECO:0000313" key="8">
    <source>
        <dbReference type="EMBL" id="EEE54563.1"/>
    </source>
</evidence>
<dbReference type="EMBL" id="CM000138">
    <property type="protein sequence ID" value="EEE54563.1"/>
    <property type="molecule type" value="Genomic_DNA"/>
</dbReference>
<dbReference type="InterPro" id="IPR029063">
    <property type="entry name" value="SAM-dependent_MTases_sf"/>
</dbReference>
<keyword evidence="5" id="KW-0698">rRNA processing</keyword>
<feature type="region of interest" description="Disordered" evidence="6">
    <location>
        <begin position="206"/>
        <end position="226"/>
    </location>
</feature>
<gene>
    <name evidence="8" type="ORF">OsJ_01755</name>
</gene>
<dbReference type="PANTHER" id="PTHR11727">
    <property type="entry name" value="DIMETHYLADENOSINE TRANSFERASE"/>
    <property type="match status" value="1"/>
</dbReference>
<organism evidence="8">
    <name type="scientific">Oryza sativa subsp. japonica</name>
    <name type="common">Rice</name>
    <dbReference type="NCBI Taxonomy" id="39947"/>
    <lineage>
        <taxon>Eukaryota</taxon>
        <taxon>Viridiplantae</taxon>
        <taxon>Streptophyta</taxon>
        <taxon>Embryophyta</taxon>
        <taxon>Tracheophyta</taxon>
        <taxon>Spermatophyta</taxon>
        <taxon>Magnoliopsida</taxon>
        <taxon>Liliopsida</taxon>
        <taxon>Poales</taxon>
        <taxon>Poaceae</taxon>
        <taxon>BOP clade</taxon>
        <taxon>Oryzoideae</taxon>
        <taxon>Oryzeae</taxon>
        <taxon>Oryzinae</taxon>
        <taxon>Oryza</taxon>
        <taxon>Oryza sativa</taxon>
    </lineage>
</organism>